<protein>
    <recommendedName>
        <fullName evidence="2">VWFA domain-containing protein</fullName>
    </recommendedName>
</protein>
<dbReference type="Gene3D" id="3.40.50.410">
    <property type="entry name" value="von Willebrand factor, type A domain"/>
    <property type="match status" value="1"/>
</dbReference>
<keyword evidence="4" id="KW-1185">Reference proteome</keyword>
<dbReference type="Gene3D" id="3.40.50.300">
    <property type="entry name" value="P-loop containing nucleotide triphosphate hydrolases"/>
    <property type="match status" value="3"/>
</dbReference>
<feature type="domain" description="VWFA" evidence="2">
    <location>
        <begin position="1721"/>
        <end position="1903"/>
    </location>
</feature>
<dbReference type="InterPro" id="IPR036465">
    <property type="entry name" value="vWFA_dom_sf"/>
</dbReference>
<dbReference type="PROSITE" id="PS50234">
    <property type="entry name" value="VWFA"/>
    <property type="match status" value="1"/>
</dbReference>
<reference evidence="3 4" key="1">
    <citation type="submission" date="2024-02" db="EMBL/GenBank/DDBJ databases">
        <authorList>
            <person name="Daric V."/>
            <person name="Darras S."/>
        </authorList>
    </citation>
    <scope>NUCLEOTIDE SEQUENCE [LARGE SCALE GENOMIC DNA]</scope>
</reference>
<gene>
    <name evidence="3" type="ORF">CVLEPA_LOCUS8127</name>
</gene>
<comment type="caution">
    <text evidence="3">The sequence shown here is derived from an EMBL/GenBank/DDBJ whole genome shotgun (WGS) entry which is preliminary data.</text>
</comment>
<dbReference type="EMBL" id="CAWYQH010000046">
    <property type="protein sequence ID" value="CAK8678183.1"/>
    <property type="molecule type" value="Genomic_DNA"/>
</dbReference>
<evidence type="ECO:0000313" key="4">
    <source>
        <dbReference type="Proteomes" id="UP001642483"/>
    </source>
</evidence>
<organism evidence="3 4">
    <name type="scientific">Clavelina lepadiformis</name>
    <name type="common">Light-bulb sea squirt</name>
    <name type="synonym">Ascidia lepadiformis</name>
    <dbReference type="NCBI Taxonomy" id="159417"/>
    <lineage>
        <taxon>Eukaryota</taxon>
        <taxon>Metazoa</taxon>
        <taxon>Chordata</taxon>
        <taxon>Tunicata</taxon>
        <taxon>Ascidiacea</taxon>
        <taxon>Aplousobranchia</taxon>
        <taxon>Clavelinidae</taxon>
        <taxon>Clavelina</taxon>
    </lineage>
</organism>
<evidence type="ECO:0000259" key="2">
    <source>
        <dbReference type="PROSITE" id="PS50234"/>
    </source>
</evidence>
<dbReference type="Proteomes" id="UP001642483">
    <property type="component" value="Unassembled WGS sequence"/>
</dbReference>
<dbReference type="PANTHER" id="PTHR21610">
    <property type="entry name" value="VON WILLEBRAND FACTOR A DOMAIN-CONTAINING PROTEIN 8"/>
    <property type="match status" value="1"/>
</dbReference>
<dbReference type="PANTHER" id="PTHR21610:SF9">
    <property type="entry name" value="VON WILLEBRAND FACTOR A DOMAIN-CONTAINING PROTEIN 8"/>
    <property type="match status" value="1"/>
</dbReference>
<name>A0ABP0FJI2_CLALP</name>
<feature type="compositionally biased region" description="Gly residues" evidence="1">
    <location>
        <begin position="1575"/>
        <end position="1593"/>
    </location>
</feature>
<dbReference type="InterPro" id="IPR027417">
    <property type="entry name" value="P-loop_NTPase"/>
</dbReference>
<dbReference type="SUPFAM" id="SSF52540">
    <property type="entry name" value="P-loop containing nucleoside triphosphate hydrolases"/>
    <property type="match status" value="3"/>
</dbReference>
<proteinExistence type="predicted"/>
<dbReference type="InterPro" id="IPR002035">
    <property type="entry name" value="VWF_A"/>
</dbReference>
<feature type="compositionally biased region" description="Basic and acidic residues" evidence="1">
    <location>
        <begin position="1549"/>
        <end position="1567"/>
    </location>
</feature>
<dbReference type="SMART" id="SM00327">
    <property type="entry name" value="VWA"/>
    <property type="match status" value="1"/>
</dbReference>
<feature type="region of interest" description="Disordered" evidence="1">
    <location>
        <begin position="1549"/>
        <end position="1600"/>
    </location>
</feature>
<accession>A0ABP0FJI2</accession>
<dbReference type="SUPFAM" id="SSF53300">
    <property type="entry name" value="vWA-like"/>
    <property type="match status" value="1"/>
</dbReference>
<evidence type="ECO:0000256" key="1">
    <source>
        <dbReference type="SAM" id="MobiDB-lite"/>
    </source>
</evidence>
<dbReference type="InterPro" id="IPR011704">
    <property type="entry name" value="ATPase_dyneun-rel_AAA"/>
</dbReference>
<evidence type="ECO:0000313" key="3">
    <source>
        <dbReference type="EMBL" id="CAK8678183.1"/>
    </source>
</evidence>
<dbReference type="Pfam" id="PF07728">
    <property type="entry name" value="AAA_5"/>
    <property type="match status" value="3"/>
</dbReference>
<dbReference type="InterPro" id="IPR039891">
    <property type="entry name" value="VWA8"/>
</dbReference>
<sequence>MFRLLMKSEKSLRRLKRLQGILNEQDAELQCRRLNHDGIVTIGNTKVPVSIPKKPEYVPYAFVPENKELPQSVIRHLRWMAQKDLLGQDIFLIGPPGPLRRQLAMQYLELTRRETEYIALSRDTTESDLKQRREMRSGTSFYIDQCAVRAATEGRVLILEGVEKAERNVLPALNNLLENREMQLDDGRFLMHNKRYDQLLKEHSKETLDKWQIVRVSENFRVFALGLPVPRYRGHPLDPPLRSRFQARDVYHLAFSDQLSEIYENAPSIDSHVLAKLLSCASTLVTQESSSLGLPDFPLDNLPKATSILERVPGYPLVDLLARLYPYHIVLNKDGLQAVEDIYKKFDIDAVPNAQQLKLGQTLYAGQTHSAGNHANVTVEMNNKPFSMSASCGDHQLKLSNDARNKFVATSYHQHLLADMMLSHSVMDMCVIGGRGCGKTSLVKEFARHLNYRTEPVLLYQDMTARDLLQQRYTLPNGDTVWRLSPLIQVALEGGLAVLDGLNRVNPGTLSILQRLVHDREVTLHDGTRLLRHDKFDSMKGKLELTDEEMNARSVYRIHPSFRIVALAEPPKPGSSAQQWLNPELMTLFLYHHMAPLSMKHEMEIIQALVPKISASEVKGLLKLCQRLRSSKDANSQSLAASLSTRQLIRISHRLAAGKHDIKREKLISDAVHKACLSRFLPHLARTALGEALEKSGLPSDPLPVKDLTMNDISCSVKDGILTIGDVSCPIYGGEKEEVPSSSAAKIPDVLFYDNAQHLSVMQDMLEDYNLGDHILLVGNQGVGKNKIVDRFLHLLNKPREYLQLHRDTTVQSLTVQSTVRDGIIVYEDSALVRAARLGHALVVDEADKAPTHVTCVLKALLESGRATLADGRKIVTDPAELANLSISTSTKEVILLHPEFRMFVLANRPGFPFLGNDFFGVMGDVFSCHAVDNPSITSELDMLRQYGADVPESSLKKLVAAFGELRDMADRGLISYPYSTREVVNIVKHLQEFPQEGLANVVRNVFDFDAYSQETKEQIASVMHKHGIPVGAKPHDVKLSKFLPLPSPKLDGYWNLLSRSKEACCVETCKLSIKGPVYLNVQNYEVEKVEDRGLDFSEQRAHWNLPQFFHTSLVSDIAIKKNAEAADSIFVTAVNPAALFAAERGSNVVRYLDLYDVFPNVGAMTQASVKIAPLGNPLAGQVLLFEEKSKFMLVVDSYSGTVRRLFINDIEQGGSSGSMFKRFNQKEEQKTFEYRMCSEFSDDFCTVLFYQHEGPKIFHVNVTEGLVHSIDTSLEIAKVQMVAVDKWLITEKDSNRKFLLEAESSEKLIPNKLVQINEEGVDMGFGSRSGCSPTKLLSVSSRDLSSSQLSSAVGQSIDSPNRIMSDRNNFAKCVVGFPHLMSANEVYSLPRPVKYEEENTLDAGKIYFRGLSKAIPPPPACKILTDSNQIVRIVLMKIAPNDAFEGEHRSGLYDHCLEVVDLDHHKLRYIPLPPPASLSPYTSWQSSLSGSGYQIGLGGDDILYTVDAGGCVREWETSLASLQRSLNEWRTMIGSDDNYDHLQVTTERESGKDVTAPKHGKIDPKNAPHVGGNTWAGGTGGRDTAGLGGKGGPYRLDAGHDVTQIPDWEKEAVPEHVKKAAREIAQKAFKKRLKEIKMSEYDAEMYERFSSGVRKQVKALRIILDSLQAKGKEREWLKHQTTGELDDMKLIEGLTGEKNIYKRRAEQEPEPGTPQQKPKRLRVLVDVSGSMYRFNGLDNRLERSMEAACMVMEAFEGYKDKFKYEIWGHSGDGYEIPLITSEKPPLNNKERLEVIKTMHAHAQFCMSGDHTLEATKHAIKTIRDEEGDEYFVIVLSDANLERYGIRPSRFTEALTSDEEVNAFVIFIGSLGDQAEKLKKQLPSGRSFVCMDTKNIPQILQQIFTSTLLL</sequence>